<feature type="region of interest" description="Disordered" evidence="1">
    <location>
        <begin position="17"/>
        <end position="128"/>
    </location>
</feature>
<protein>
    <submittedName>
        <fullName evidence="2">Uncharacterized protein</fullName>
    </submittedName>
</protein>
<feature type="compositionally biased region" description="Basic and acidic residues" evidence="1">
    <location>
        <begin position="115"/>
        <end position="128"/>
    </location>
</feature>
<feature type="compositionally biased region" description="Basic and acidic residues" evidence="1">
    <location>
        <begin position="60"/>
        <end position="73"/>
    </location>
</feature>
<dbReference type="Proteomes" id="UP000779574">
    <property type="component" value="Unassembled WGS sequence"/>
</dbReference>
<evidence type="ECO:0000313" key="2">
    <source>
        <dbReference type="EMBL" id="KAG9692882.1"/>
    </source>
</evidence>
<dbReference type="OrthoDB" id="3896980at2759"/>
<feature type="compositionally biased region" description="Polar residues" evidence="1">
    <location>
        <begin position="19"/>
        <end position="28"/>
    </location>
</feature>
<accession>A0A9P8J9J1</accession>
<comment type="caution">
    <text evidence="2">The sequence shown here is derived from an EMBL/GenBank/DDBJ whole genome shotgun (WGS) entry which is preliminary data.</text>
</comment>
<dbReference type="AlphaFoldDB" id="A0A9P8J9J1"/>
<name>A0A9P8J9J1_AURME</name>
<proteinExistence type="predicted"/>
<dbReference type="EMBL" id="JAHFXF010000213">
    <property type="protein sequence ID" value="KAG9692882.1"/>
    <property type="molecule type" value="Genomic_DNA"/>
</dbReference>
<reference evidence="2" key="2">
    <citation type="submission" date="2021-08" db="EMBL/GenBank/DDBJ databases">
        <authorList>
            <person name="Gostincar C."/>
            <person name="Sun X."/>
            <person name="Song Z."/>
            <person name="Gunde-Cimerman N."/>
        </authorList>
    </citation>
    <scope>NUCLEOTIDE SEQUENCE</scope>
    <source>
        <strain evidence="2">EXF-9911</strain>
    </source>
</reference>
<organism evidence="2 3">
    <name type="scientific">Aureobasidium melanogenum</name>
    <name type="common">Aureobasidium pullulans var. melanogenum</name>
    <dbReference type="NCBI Taxonomy" id="46634"/>
    <lineage>
        <taxon>Eukaryota</taxon>
        <taxon>Fungi</taxon>
        <taxon>Dikarya</taxon>
        <taxon>Ascomycota</taxon>
        <taxon>Pezizomycotina</taxon>
        <taxon>Dothideomycetes</taxon>
        <taxon>Dothideomycetidae</taxon>
        <taxon>Dothideales</taxon>
        <taxon>Saccotheciaceae</taxon>
        <taxon>Aureobasidium</taxon>
    </lineage>
</organism>
<feature type="non-terminal residue" evidence="2">
    <location>
        <position position="128"/>
    </location>
</feature>
<gene>
    <name evidence="2" type="ORF">KCU76_g6391</name>
</gene>
<evidence type="ECO:0000313" key="3">
    <source>
        <dbReference type="Proteomes" id="UP000779574"/>
    </source>
</evidence>
<feature type="compositionally biased region" description="Polar residues" evidence="1">
    <location>
        <begin position="40"/>
        <end position="59"/>
    </location>
</feature>
<sequence>MHQQIVAQHHVLAEHGGLATSQTQNPQHIPSVRTGHAPETQAQHPLTAKSETPVSVQQTHQHDPPEKSPEHLDIQAQALQHTLLEKPTVPAEVQTQMPEKVERPAETQQTPQHIPPEKSEVLHLCHST</sequence>
<reference evidence="2" key="1">
    <citation type="journal article" date="2021" name="J Fungi (Basel)">
        <title>Virulence traits and population genomics of the black yeast Aureobasidium melanogenum.</title>
        <authorList>
            <person name="Cernosa A."/>
            <person name="Sun X."/>
            <person name="Gostincar C."/>
            <person name="Fang C."/>
            <person name="Gunde-Cimerman N."/>
            <person name="Song Z."/>
        </authorList>
    </citation>
    <scope>NUCLEOTIDE SEQUENCE</scope>
    <source>
        <strain evidence="2">EXF-9911</strain>
    </source>
</reference>
<evidence type="ECO:0000256" key="1">
    <source>
        <dbReference type="SAM" id="MobiDB-lite"/>
    </source>
</evidence>